<feature type="transmembrane region" description="Helical" evidence="2">
    <location>
        <begin position="611"/>
        <end position="635"/>
    </location>
</feature>
<feature type="compositionally biased region" description="Basic residues" evidence="1">
    <location>
        <begin position="425"/>
        <end position="442"/>
    </location>
</feature>
<feature type="transmembrane region" description="Helical" evidence="2">
    <location>
        <begin position="64"/>
        <end position="85"/>
    </location>
</feature>
<organism evidence="3 4">
    <name type="scientific">Blattamonas nauphoetae</name>
    <dbReference type="NCBI Taxonomy" id="2049346"/>
    <lineage>
        <taxon>Eukaryota</taxon>
        <taxon>Metamonada</taxon>
        <taxon>Preaxostyla</taxon>
        <taxon>Oxymonadida</taxon>
        <taxon>Blattamonas</taxon>
    </lineage>
</organism>
<keyword evidence="4" id="KW-1185">Reference proteome</keyword>
<evidence type="ECO:0000256" key="1">
    <source>
        <dbReference type="SAM" id="MobiDB-lite"/>
    </source>
</evidence>
<name>A0ABQ9YKI7_9EUKA</name>
<dbReference type="PANTHER" id="PTHR31600:SF2">
    <property type="entry name" value="GAMETE ENRICHED GENE 10 PROTEIN-RELATED"/>
    <property type="match status" value="1"/>
</dbReference>
<feature type="compositionally biased region" description="Basic and acidic residues" evidence="1">
    <location>
        <begin position="1525"/>
        <end position="1534"/>
    </location>
</feature>
<evidence type="ECO:0000313" key="4">
    <source>
        <dbReference type="Proteomes" id="UP001281761"/>
    </source>
</evidence>
<accession>A0ABQ9YKI7</accession>
<keyword evidence="2" id="KW-0812">Transmembrane</keyword>
<feature type="region of interest" description="Disordered" evidence="1">
    <location>
        <begin position="481"/>
        <end position="514"/>
    </location>
</feature>
<dbReference type="Proteomes" id="UP001281761">
    <property type="component" value="Unassembled WGS sequence"/>
</dbReference>
<feature type="transmembrane region" description="Helical" evidence="2">
    <location>
        <begin position="1212"/>
        <end position="1235"/>
    </location>
</feature>
<feature type="transmembrane region" description="Helical" evidence="2">
    <location>
        <begin position="1446"/>
        <end position="1467"/>
    </location>
</feature>
<feature type="transmembrane region" description="Helical" evidence="2">
    <location>
        <begin position="106"/>
        <end position="126"/>
    </location>
</feature>
<feature type="compositionally biased region" description="Basic and acidic residues" evidence="1">
    <location>
        <begin position="563"/>
        <end position="572"/>
    </location>
</feature>
<feature type="region of interest" description="Disordered" evidence="1">
    <location>
        <begin position="406"/>
        <end position="446"/>
    </location>
</feature>
<evidence type="ECO:0000256" key="2">
    <source>
        <dbReference type="SAM" id="Phobius"/>
    </source>
</evidence>
<feature type="transmembrane region" description="Helical" evidence="2">
    <location>
        <begin position="813"/>
        <end position="836"/>
    </location>
</feature>
<feature type="transmembrane region" description="Helical" evidence="2">
    <location>
        <begin position="20"/>
        <end position="44"/>
    </location>
</feature>
<feature type="region of interest" description="Disordered" evidence="1">
    <location>
        <begin position="882"/>
        <end position="916"/>
    </location>
</feature>
<keyword evidence="2" id="KW-0472">Membrane</keyword>
<comment type="caution">
    <text evidence="3">The sequence shown here is derived from an EMBL/GenBank/DDBJ whole genome shotgun (WGS) entry which is preliminary data.</text>
</comment>
<feature type="compositionally biased region" description="Basic and acidic residues" evidence="1">
    <location>
        <begin position="411"/>
        <end position="424"/>
    </location>
</feature>
<feature type="region of interest" description="Disordered" evidence="1">
    <location>
        <begin position="1507"/>
        <end position="1534"/>
    </location>
</feature>
<dbReference type="InterPro" id="IPR052994">
    <property type="entry name" value="Tiny_macrocysts_regulators"/>
</dbReference>
<dbReference type="PANTHER" id="PTHR31600">
    <property type="entry name" value="TINY MACROCYSTS PROTEIN B-RELATED"/>
    <property type="match status" value="1"/>
</dbReference>
<proteinExistence type="predicted"/>
<gene>
    <name evidence="3" type="ORF">BLNAU_805</name>
</gene>
<dbReference type="EMBL" id="JARBJD010000003">
    <property type="protein sequence ID" value="KAK2964274.1"/>
    <property type="molecule type" value="Genomic_DNA"/>
</dbReference>
<evidence type="ECO:0000313" key="3">
    <source>
        <dbReference type="EMBL" id="KAK2964274.1"/>
    </source>
</evidence>
<sequence length="1534" mass="171428">MLARNHQIQKTMNKSMRSSLRYVVIILTVIAYVPMCYCLAGPSLCTSTMVSKANPTIHCIQSGHLVPFIFSILCVIIWIPLCGILQTYLFLPHVKHNGIFASPTGYFRLFYFLIVTIVMLICLYLPDFHVLQASLAFGLSLAYFAYVILFRPFYHVAGTSGPDDSPYTTMSSLSPENLMGQAGTSNPQTSTFLQKFSSPSKIEPATRFLQSRKLRHRKECVELVEDVYEFYTKRHPDNVNLLINAAIFHMDFTKKYSVSLQLLQQARQNFPFFMDKWRIFLLMGEAEERMKEAGGNFSLMAEREIQYANQIQEAKTEYLRALSYLDVMWGQFKRNNLDFNRIQLYGVRGMESGQKSMNILIKLMRSFKESVEPMKVFCQLQKNVFLDNDIVRIFEEEIKAIAGFNKRKQQKLADKHPKDMEKKSETKKKKKKGKAKDKKKGMLKPSKIEPDTVHVSKSKLLPKTNVSSDFLPPLLSPSADGAPQHAFMAPSASNSKLIPNKMQRQESRSKLTSSKNNLEMLQQDKALPMMTKSASKSLIAGKKFLQSSLQKLPALIGLGKEKTAKSKSKSEDVENPEQEEEEVQRVRERRNVNMLLRNVEVLKNLQSSRSFYIAIVIIVIVLAALLAVPLIFLLLQSHECLHICENVLDLGQISLHLNLLSISTHDVLVYMEADRTGGFSGTGDVDPSWAIQGLDDVWYLAKDSAQTISKLLPSAFDDTPLQFSSWRDPVFDSFFPQLVHGMNEFVLVEQTKGLLDIIGSFTNTGHDLSDNRLLTGSGDDEALFNMLINIPLSASEAVKQVMSEMINGQLKQWLYSMISGGAATGVAVIVAIVAILKLFTSRAGKITNERKDTLVGIAGSYREHKDQCAQIVKDALGVGVDHEEEDDEVASEKEKDSSQPDESQGESSSTDDSEESVVNEIVDDGVLFQPPRHMTMTSLETDVSLTISDSANEIPKLSRNDTILAEVVNEDGDNLFSMNEDKAKPKPKAKPSILPPVMAGPQTGQPTVPNTSISFPMQQPLSSGLGAQPTTSLFGTGTSILNQPLGGLTLNPGPQLFPQFQTQQFQMQPQLQTHPFQFSLMNNFGQQNNFGQLNPNFGLNTNLPQPSLTQPLNQPQLFQNFNFMNYQNMNPEAMQNFLHTALEEDNDDEPGEDDHLRLNEDVDPGFAQLKNKLREEEEEAERLRMEDLNGAKERIGTLTGILPSSFQTCTTLGIIGVVTGILLIVAGLLLCMLNIRTMTSLPYAASVQASVFSQLGMFAQQLVYQLSPTFSDARAVKYATNPTWKTPTHLTTNITQTLSFLERHTTYHNALHSLVSYGSNQYGITSDRRIDQFSVHRSRGFFSGVDKYMLTEKSCFCNNATRCVPGRVGGQMQDWIGFDSVISKLSSNAFQLSKYKSTDTFSPSMIEYEQVYDVLVYDGRDGMHEYLSTLFDSISDYISGMRLAGILLWAVGLGVTLISVLAFLAPLGRTLVTAANTTELLKQLVEDTGDSSKLDLLEKDAINEIEMEEVHDTERNSSADSSANLDEKKRKAVK</sequence>
<feature type="compositionally biased region" description="Basic and acidic residues" evidence="1">
    <location>
        <begin position="1507"/>
        <end position="1517"/>
    </location>
</feature>
<feature type="compositionally biased region" description="Acidic residues" evidence="1">
    <location>
        <begin position="573"/>
        <end position="582"/>
    </location>
</feature>
<feature type="region of interest" description="Disordered" evidence="1">
    <location>
        <begin position="563"/>
        <end position="585"/>
    </location>
</feature>
<reference evidence="3 4" key="1">
    <citation type="journal article" date="2022" name="bioRxiv">
        <title>Genomics of Preaxostyla Flagellates Illuminates Evolutionary Transitions and the Path Towards Mitochondrial Loss.</title>
        <authorList>
            <person name="Novak L.V.F."/>
            <person name="Treitli S.C."/>
            <person name="Pyrih J."/>
            <person name="Halakuc P."/>
            <person name="Pipaliya S.V."/>
            <person name="Vacek V."/>
            <person name="Brzon O."/>
            <person name="Soukal P."/>
            <person name="Eme L."/>
            <person name="Dacks J.B."/>
            <person name="Karnkowska A."/>
            <person name="Elias M."/>
            <person name="Hampl V."/>
        </authorList>
    </citation>
    <scope>NUCLEOTIDE SEQUENCE [LARGE SCALE GENOMIC DNA]</scope>
    <source>
        <strain evidence="3">NAU3</strain>
        <tissue evidence="3">Gut</tissue>
    </source>
</reference>
<protein>
    <submittedName>
        <fullName evidence="3">Uncharacterized protein</fullName>
    </submittedName>
</protein>
<keyword evidence="2" id="KW-1133">Transmembrane helix</keyword>